<dbReference type="GO" id="GO:0005886">
    <property type="term" value="C:plasma membrane"/>
    <property type="evidence" value="ECO:0007669"/>
    <property type="project" value="UniProtKB-SubCell"/>
</dbReference>
<keyword evidence="6" id="KW-1003">Cell membrane</keyword>
<evidence type="ECO:0000256" key="4">
    <source>
        <dbReference type="ARBA" id="ARBA00022600"/>
    </source>
</evidence>
<evidence type="ECO:0000313" key="10">
    <source>
        <dbReference type="Proteomes" id="UP000261600"/>
    </source>
</evidence>
<sequence length="161" mass="18235">RLTRKHASSRGYCPLRDGKIRESPKSGLRSQPPFCLSHSLCLVKTTVLNYQSPTTGLFPVKTCSTCKEAKVRDSLYCAAGAWALAMAYRRTDDDMGRTHELEHSAIKCMRGILYCYMRQADKVEQFKQDPSPSKCLHSVFNVDTGDEVYSYSDHHHLQVSQ</sequence>
<comment type="pathway">
    <text evidence="2 6">Glycan biosynthesis; glycogen metabolism.</text>
</comment>
<reference evidence="9" key="1">
    <citation type="submission" date="2025-08" db="UniProtKB">
        <authorList>
            <consortium name="Ensembl"/>
        </authorList>
    </citation>
    <scope>IDENTIFICATION</scope>
</reference>
<evidence type="ECO:0000256" key="6">
    <source>
        <dbReference type="RuleBase" id="RU364123"/>
    </source>
</evidence>
<dbReference type="PANTHER" id="PTHR10749:SF8">
    <property type="entry name" value="PHOSPHORYLASE B KINASE REGULATORY SUBUNIT BETA"/>
    <property type="match status" value="1"/>
</dbReference>
<proteinExistence type="inferred from homology"/>
<organism evidence="9 10">
    <name type="scientific">Monopterus albus</name>
    <name type="common">Swamp eel</name>
    <dbReference type="NCBI Taxonomy" id="43700"/>
    <lineage>
        <taxon>Eukaryota</taxon>
        <taxon>Metazoa</taxon>
        <taxon>Chordata</taxon>
        <taxon>Craniata</taxon>
        <taxon>Vertebrata</taxon>
        <taxon>Euteleostomi</taxon>
        <taxon>Actinopterygii</taxon>
        <taxon>Neopterygii</taxon>
        <taxon>Teleostei</taxon>
        <taxon>Neoteleostei</taxon>
        <taxon>Acanthomorphata</taxon>
        <taxon>Anabantaria</taxon>
        <taxon>Synbranchiformes</taxon>
        <taxon>Synbranchidae</taxon>
        <taxon>Monopterus</taxon>
    </lineage>
</organism>
<evidence type="ECO:0000256" key="7">
    <source>
        <dbReference type="SAM" id="MobiDB-lite"/>
    </source>
</evidence>
<evidence type="ECO:0000256" key="2">
    <source>
        <dbReference type="ARBA" id="ARBA00005131"/>
    </source>
</evidence>
<name>A0A3Q3K7D3_MONAL</name>
<feature type="domain" description="GH15-like" evidence="8">
    <location>
        <begin position="38"/>
        <end position="159"/>
    </location>
</feature>
<dbReference type="PANTHER" id="PTHR10749">
    <property type="entry name" value="PHOSPHORYLASE B KINASE REGULATORY SUBUNIT"/>
    <property type="match status" value="1"/>
</dbReference>
<dbReference type="Ensembl" id="ENSMALT00000030234.1">
    <property type="protein sequence ID" value="ENSMALP00000029704.1"/>
    <property type="gene ID" value="ENSMALG00000020561.1"/>
</dbReference>
<evidence type="ECO:0000259" key="8">
    <source>
        <dbReference type="Pfam" id="PF00723"/>
    </source>
</evidence>
<keyword evidence="4 6" id="KW-0321">Glycogen metabolism</keyword>
<reference evidence="9" key="2">
    <citation type="submission" date="2025-09" db="UniProtKB">
        <authorList>
            <consortium name="Ensembl"/>
        </authorList>
    </citation>
    <scope>IDENTIFICATION</scope>
</reference>
<feature type="region of interest" description="Disordered" evidence="7">
    <location>
        <begin position="1"/>
        <end position="30"/>
    </location>
</feature>
<dbReference type="Proteomes" id="UP000261600">
    <property type="component" value="Unplaced"/>
</dbReference>
<keyword evidence="6" id="KW-0449">Lipoprotein</keyword>
<evidence type="ECO:0000313" key="9">
    <source>
        <dbReference type="Ensembl" id="ENSMALP00000029704.1"/>
    </source>
</evidence>
<comment type="subcellular location">
    <subcellularLocation>
        <location evidence="1 6">Cell membrane</location>
        <topology evidence="1 6">Lipid-anchor</topology>
        <orientation evidence="1 6">Cytoplasmic side</orientation>
    </subcellularLocation>
</comment>
<dbReference type="SUPFAM" id="SSF48208">
    <property type="entry name" value="Six-hairpin glycosidases"/>
    <property type="match status" value="1"/>
</dbReference>
<dbReference type="GO" id="GO:0005977">
    <property type="term" value="P:glycogen metabolic process"/>
    <property type="evidence" value="ECO:0007669"/>
    <property type="project" value="UniProtKB-UniPathway"/>
</dbReference>
<keyword evidence="6" id="KW-0472">Membrane</keyword>
<comment type="similarity">
    <text evidence="3 6">Belongs to the phosphorylase b kinase regulatory chain family.</text>
</comment>
<keyword evidence="10" id="KW-1185">Reference proteome</keyword>
<dbReference type="STRING" id="43700.ENSMALP00000029704"/>
<protein>
    <recommendedName>
        <fullName evidence="6">Phosphorylase b kinase regulatory subunit</fullName>
    </recommendedName>
</protein>
<dbReference type="AlphaFoldDB" id="A0A3Q3K7D3"/>
<dbReference type="InterPro" id="IPR008928">
    <property type="entry name" value="6-hairpin_glycosidase_sf"/>
</dbReference>
<dbReference type="GO" id="GO:0005964">
    <property type="term" value="C:phosphorylase kinase complex"/>
    <property type="evidence" value="ECO:0007669"/>
    <property type="project" value="TreeGrafter"/>
</dbReference>
<accession>A0A3Q3K7D3</accession>
<dbReference type="InterPro" id="IPR011613">
    <property type="entry name" value="GH15-like"/>
</dbReference>
<evidence type="ECO:0000256" key="5">
    <source>
        <dbReference type="ARBA" id="ARBA00022860"/>
    </source>
</evidence>
<dbReference type="Pfam" id="PF00723">
    <property type="entry name" value="Glyco_hydro_15"/>
    <property type="match status" value="1"/>
</dbReference>
<evidence type="ECO:0000256" key="1">
    <source>
        <dbReference type="ARBA" id="ARBA00004342"/>
    </source>
</evidence>
<dbReference type="UniPathway" id="UPA00163"/>
<dbReference type="InterPro" id="IPR008734">
    <property type="entry name" value="PHK_A/B_su"/>
</dbReference>
<keyword evidence="6" id="KW-0636">Prenylation</keyword>
<comment type="function">
    <text evidence="6">Phosphorylase b kinase catalyzes the phosphorylation of serine in certain substrates, including troponin I.</text>
</comment>
<evidence type="ECO:0000256" key="3">
    <source>
        <dbReference type="ARBA" id="ARBA00007128"/>
    </source>
</evidence>
<keyword evidence="6" id="KW-0119">Carbohydrate metabolism</keyword>
<keyword evidence="5 6" id="KW-0112">Calmodulin-binding</keyword>
<dbReference type="GO" id="GO:0005516">
    <property type="term" value="F:calmodulin binding"/>
    <property type="evidence" value="ECO:0007669"/>
    <property type="project" value="UniProtKB-KW"/>
</dbReference>